<dbReference type="RefSeq" id="WP_150220761.1">
    <property type="nucleotide sequence ID" value="NZ_CP029192.1"/>
</dbReference>
<evidence type="ECO:0000313" key="1">
    <source>
        <dbReference type="EMBL" id="QES38580.1"/>
    </source>
</evidence>
<evidence type="ECO:0000313" key="2">
    <source>
        <dbReference type="Proteomes" id="UP000322927"/>
    </source>
</evidence>
<dbReference type="OrthoDB" id="4284688at2"/>
<sequence length="110" mass="11965">MSDQSDIQQITAMWQRLTGWLAEYAPASYASLLPAAAPETVGAAETRLMQALDYGFPPELKALWQVCGGVQKVEVPGNEDGELWAGKFLPGGIFLDPEAALWQRLRFGPG</sequence>
<reference evidence="1 2" key="1">
    <citation type="submission" date="2018-05" db="EMBL/GenBank/DDBJ databases">
        <title>Streptomyces venezuelae.</title>
        <authorList>
            <person name="Kim W."/>
            <person name="Lee N."/>
            <person name="Cho B.-K."/>
        </authorList>
    </citation>
    <scope>NUCLEOTIDE SEQUENCE [LARGE SCALE GENOMIC DNA]</scope>
    <source>
        <strain evidence="1 2">ATCC 14584</strain>
    </source>
</reference>
<proteinExistence type="predicted"/>
<gene>
    <name evidence="1" type="ORF">DEJ48_38860</name>
</gene>
<accession>A0A5P2C8L0</accession>
<dbReference type="Proteomes" id="UP000322927">
    <property type="component" value="Chromosome"/>
</dbReference>
<protein>
    <recommendedName>
        <fullName evidence="3">SMI1/KNR4 family protein</fullName>
    </recommendedName>
</protein>
<dbReference type="EMBL" id="CP029192">
    <property type="protein sequence ID" value="QES38580.1"/>
    <property type="molecule type" value="Genomic_DNA"/>
</dbReference>
<dbReference type="AlphaFoldDB" id="A0A5P2C8L0"/>
<name>A0A5P2C8L0_STRVZ</name>
<evidence type="ECO:0008006" key="3">
    <source>
        <dbReference type="Google" id="ProtNLM"/>
    </source>
</evidence>
<organism evidence="1 2">
    <name type="scientific">Streptomyces venezuelae</name>
    <dbReference type="NCBI Taxonomy" id="54571"/>
    <lineage>
        <taxon>Bacteria</taxon>
        <taxon>Bacillati</taxon>
        <taxon>Actinomycetota</taxon>
        <taxon>Actinomycetes</taxon>
        <taxon>Kitasatosporales</taxon>
        <taxon>Streptomycetaceae</taxon>
        <taxon>Streptomyces</taxon>
    </lineage>
</organism>